<comment type="caution">
    <text evidence="1">The sequence shown here is derived from an EMBL/GenBank/DDBJ whole genome shotgun (WGS) entry which is preliminary data.</text>
</comment>
<evidence type="ECO:0008006" key="3">
    <source>
        <dbReference type="Google" id="ProtNLM"/>
    </source>
</evidence>
<evidence type="ECO:0000313" key="1">
    <source>
        <dbReference type="EMBL" id="CAE6908926.1"/>
    </source>
</evidence>
<sequence>MPGQDAPRVLFEDLKQKFGYTGVVNHKQVGVWSLYDILRGVQNKKDLETAMQTVNMFYNFGVKLKHHEISTRLLAASMQAGDESEAVELVRLYGTWLEHPPDAPVVYATMSHFLDDGKPLIVREIAKRLREDWRFPLEAPLYNLAIQAMLMLPDEDALVEAMVLFQDAVQMGVRLPPKTQLRLLQECLTAFQAREGEVQTELEEASIVKLKSALFVAECLARDGYARTGGAEVSCSFAWLLWHLEARPIMSKHEL</sequence>
<protein>
    <recommendedName>
        <fullName evidence="3">Pentacotripeptide-repeat region of PRORP domain-containing protein</fullName>
    </recommendedName>
</protein>
<organism evidence="1 2">
    <name type="scientific">Symbiodinium natans</name>
    <dbReference type="NCBI Taxonomy" id="878477"/>
    <lineage>
        <taxon>Eukaryota</taxon>
        <taxon>Sar</taxon>
        <taxon>Alveolata</taxon>
        <taxon>Dinophyceae</taxon>
        <taxon>Suessiales</taxon>
        <taxon>Symbiodiniaceae</taxon>
        <taxon>Symbiodinium</taxon>
    </lineage>
</organism>
<name>A0A812G5W7_9DINO</name>
<dbReference type="Proteomes" id="UP000604046">
    <property type="component" value="Unassembled WGS sequence"/>
</dbReference>
<gene>
    <name evidence="1" type="ORF">SNAT2548_LOCUS10</name>
</gene>
<keyword evidence="2" id="KW-1185">Reference proteome</keyword>
<reference evidence="1" key="1">
    <citation type="submission" date="2021-02" db="EMBL/GenBank/DDBJ databases">
        <authorList>
            <person name="Dougan E. K."/>
            <person name="Rhodes N."/>
            <person name="Thang M."/>
            <person name="Chan C."/>
        </authorList>
    </citation>
    <scope>NUCLEOTIDE SEQUENCE</scope>
</reference>
<proteinExistence type="predicted"/>
<evidence type="ECO:0000313" key="2">
    <source>
        <dbReference type="Proteomes" id="UP000604046"/>
    </source>
</evidence>
<dbReference type="EMBL" id="CAJNDS010000001">
    <property type="protein sequence ID" value="CAE6908926.1"/>
    <property type="molecule type" value="Genomic_DNA"/>
</dbReference>
<accession>A0A812G5W7</accession>
<dbReference type="AlphaFoldDB" id="A0A812G5W7"/>
<dbReference type="OrthoDB" id="407539at2759"/>